<dbReference type="Proteomes" id="UP000278804">
    <property type="component" value="Chromosome"/>
</dbReference>
<name>A0A3Q8S337_9FIRM</name>
<feature type="signal peptide" evidence="1">
    <location>
        <begin position="1"/>
        <end position="22"/>
    </location>
</feature>
<dbReference type="KEGG" id="eri:EEI45_07335"/>
<sequence>MKKLLVSLLALLMLAGCSDARAMISTDEEIFSVGSEKITSKRLFDVMKLSDGGMTVVKSAQNKITENVADADVKAEADKRLEEIKEVFGDQLEERLKQSGYESVDAFMAQTVYPELKMTHLLKEKMVADFEALTTENAPRKARILQLENQEKADEALEKIKGGENFDDVAKDYKVTGSSYDGSAKVHLLKSVQYPQEVADALKNATEPTLSGVLSDSSDDSKYIVQIIEIDANRYQDETIEAFVGSKDIVNQYLSQLFVDNGFKIYDKDVYDAVAEKFPQYLNIQKDKDAK</sequence>
<dbReference type="AlphaFoldDB" id="A0A3Q8S337"/>
<evidence type="ECO:0000256" key="1">
    <source>
        <dbReference type="SAM" id="SignalP"/>
    </source>
</evidence>
<accession>A0A3Q8S337</accession>
<dbReference type="InterPro" id="IPR046357">
    <property type="entry name" value="PPIase_dom_sf"/>
</dbReference>
<reference evidence="2 3" key="1">
    <citation type="journal article" date="2020" name="Int. J. Syst. Evol. Microbiol.">
        <title>Description of Erysipelothrix piscisicarius sp. nov., an emergent fish pathogen, and assessment of virulence using a tiger barb (Puntigrus tetrazona) infection model.</title>
        <authorList>
            <person name="Pomaranski E.K."/>
            <person name="Griffin M.J."/>
            <person name="Camus A.C."/>
            <person name="Armwood A.R."/>
            <person name="Shelley J."/>
            <person name="Waldbieser G.C."/>
            <person name="LaFrentz B.R."/>
            <person name="Garcia J.C."/>
            <person name="Yanong R."/>
            <person name="Soto E."/>
        </authorList>
    </citation>
    <scope>NUCLEOTIDE SEQUENCE [LARGE SCALE GENOMIC DNA]</scope>
    <source>
        <strain evidence="2 3">15TAL0474</strain>
    </source>
</reference>
<dbReference type="Gene3D" id="3.10.50.40">
    <property type="match status" value="1"/>
</dbReference>
<dbReference type="SUPFAM" id="SSF54534">
    <property type="entry name" value="FKBP-like"/>
    <property type="match status" value="1"/>
</dbReference>
<keyword evidence="2" id="KW-0413">Isomerase</keyword>
<evidence type="ECO:0000313" key="3">
    <source>
        <dbReference type="Proteomes" id="UP000278804"/>
    </source>
</evidence>
<proteinExistence type="predicted"/>
<dbReference type="PROSITE" id="PS51257">
    <property type="entry name" value="PROKAR_LIPOPROTEIN"/>
    <property type="match status" value="1"/>
</dbReference>
<keyword evidence="1" id="KW-0732">Signal</keyword>
<dbReference type="EMBL" id="CP034234">
    <property type="protein sequence ID" value="AZK44565.1"/>
    <property type="molecule type" value="Genomic_DNA"/>
</dbReference>
<dbReference type="GO" id="GO:0003755">
    <property type="term" value="F:peptidyl-prolyl cis-trans isomerase activity"/>
    <property type="evidence" value="ECO:0007669"/>
    <property type="project" value="InterPro"/>
</dbReference>
<protein>
    <submittedName>
        <fullName evidence="2">Peptidylprolyl isomerase</fullName>
    </submittedName>
</protein>
<gene>
    <name evidence="2" type="ORF">EEI45_07335</name>
</gene>
<organism evidence="2 3">
    <name type="scientific">Erysipelothrix piscisicarius</name>
    <dbReference type="NCBI Taxonomy" id="2485784"/>
    <lineage>
        <taxon>Bacteria</taxon>
        <taxon>Bacillati</taxon>
        <taxon>Bacillota</taxon>
        <taxon>Erysipelotrichia</taxon>
        <taxon>Erysipelotrichales</taxon>
        <taxon>Erysipelotrichaceae</taxon>
        <taxon>Erysipelothrix</taxon>
    </lineage>
</organism>
<keyword evidence="3" id="KW-1185">Reference proteome</keyword>
<evidence type="ECO:0000313" key="2">
    <source>
        <dbReference type="EMBL" id="AZK44565.1"/>
    </source>
</evidence>
<feature type="chain" id="PRO_5018585112" evidence="1">
    <location>
        <begin position="23"/>
        <end position="291"/>
    </location>
</feature>
<dbReference type="RefSeq" id="WP_125164727.1">
    <property type="nucleotide sequence ID" value="NZ_CP034234.1"/>
</dbReference>